<keyword evidence="4" id="KW-0808">Transferase</keyword>
<dbReference type="InterPro" id="IPR011712">
    <property type="entry name" value="Sig_transdc_His_kin_sub3_dim/P"/>
</dbReference>
<dbReference type="Proteomes" id="UP000658127">
    <property type="component" value="Unassembled WGS sequence"/>
</dbReference>
<proteinExistence type="predicted"/>
<reference evidence="14" key="1">
    <citation type="journal article" date="2019" name="Int. J. Syst. Evol. Microbiol.">
        <title>The Global Catalogue of Microorganisms (GCM) 10K type strain sequencing project: providing services to taxonomists for standard genome sequencing and annotation.</title>
        <authorList>
            <consortium name="The Broad Institute Genomics Platform"/>
            <consortium name="The Broad Institute Genome Sequencing Center for Infectious Disease"/>
            <person name="Wu L."/>
            <person name="Ma J."/>
        </authorList>
    </citation>
    <scope>NUCLEOTIDE SEQUENCE [LARGE SCALE GENOMIC DNA]</scope>
    <source>
        <strain evidence="14">CGMCC 4.7329</strain>
    </source>
</reference>
<evidence type="ECO:0000256" key="3">
    <source>
        <dbReference type="ARBA" id="ARBA00022553"/>
    </source>
</evidence>
<evidence type="ECO:0000259" key="11">
    <source>
        <dbReference type="Pfam" id="PF07730"/>
    </source>
</evidence>
<dbReference type="PANTHER" id="PTHR24421:SF10">
    <property type="entry name" value="NITRATE_NITRITE SENSOR PROTEIN NARQ"/>
    <property type="match status" value="1"/>
</dbReference>
<keyword evidence="7" id="KW-0067">ATP-binding</keyword>
<accession>A0ABQ2L0P9</accession>
<dbReference type="SUPFAM" id="SSF55874">
    <property type="entry name" value="ATPase domain of HSP90 chaperone/DNA topoisomerase II/histidine kinase"/>
    <property type="match status" value="1"/>
</dbReference>
<evidence type="ECO:0000256" key="4">
    <source>
        <dbReference type="ARBA" id="ARBA00022679"/>
    </source>
</evidence>
<feature type="domain" description="Signal transduction histidine kinase subgroup 3 dimerisation and phosphoacceptor" evidence="11">
    <location>
        <begin position="188"/>
        <end position="254"/>
    </location>
</feature>
<dbReference type="Pfam" id="PF07730">
    <property type="entry name" value="HisKA_3"/>
    <property type="match status" value="1"/>
</dbReference>
<dbReference type="Gene3D" id="1.20.5.1930">
    <property type="match status" value="1"/>
</dbReference>
<feature type="transmembrane region" description="Helical" evidence="9">
    <location>
        <begin position="132"/>
        <end position="151"/>
    </location>
</feature>
<dbReference type="InterPro" id="IPR036890">
    <property type="entry name" value="HATPase_C_sf"/>
</dbReference>
<keyword evidence="5" id="KW-0547">Nucleotide-binding</keyword>
<dbReference type="CDD" id="cd16917">
    <property type="entry name" value="HATPase_UhpB-NarQ-NarX-like"/>
    <property type="match status" value="1"/>
</dbReference>
<comment type="caution">
    <text evidence="13">The sequence shown here is derived from an EMBL/GenBank/DDBJ whole genome shotgun (WGS) entry which is preliminary data.</text>
</comment>
<dbReference type="PANTHER" id="PTHR24421">
    <property type="entry name" value="NITRATE/NITRITE SENSOR PROTEIN NARX-RELATED"/>
    <property type="match status" value="1"/>
</dbReference>
<evidence type="ECO:0000256" key="2">
    <source>
        <dbReference type="ARBA" id="ARBA00012438"/>
    </source>
</evidence>
<protein>
    <recommendedName>
        <fullName evidence="2">histidine kinase</fullName>
        <ecNumber evidence="2">2.7.13.3</ecNumber>
    </recommendedName>
</protein>
<evidence type="ECO:0000313" key="13">
    <source>
        <dbReference type="EMBL" id="GGN98887.1"/>
    </source>
</evidence>
<evidence type="ECO:0000256" key="5">
    <source>
        <dbReference type="ARBA" id="ARBA00022741"/>
    </source>
</evidence>
<feature type="domain" description="DUF7134" evidence="12">
    <location>
        <begin position="8"/>
        <end position="160"/>
    </location>
</feature>
<keyword evidence="8" id="KW-0902">Two-component regulatory system</keyword>
<feature type="transmembrane region" description="Helical" evidence="9">
    <location>
        <begin position="109"/>
        <end position="126"/>
    </location>
</feature>
<dbReference type="InterPro" id="IPR050482">
    <property type="entry name" value="Sensor_HK_TwoCompSys"/>
</dbReference>
<evidence type="ECO:0000259" key="12">
    <source>
        <dbReference type="Pfam" id="PF23539"/>
    </source>
</evidence>
<gene>
    <name evidence="13" type="ORF">GCM10011610_66290</name>
</gene>
<evidence type="ECO:0000256" key="9">
    <source>
        <dbReference type="SAM" id="Phobius"/>
    </source>
</evidence>
<dbReference type="GO" id="GO:0016301">
    <property type="term" value="F:kinase activity"/>
    <property type="evidence" value="ECO:0007669"/>
    <property type="project" value="UniProtKB-KW"/>
</dbReference>
<name>A0ABQ2L0P9_9NOCA</name>
<keyword evidence="3" id="KW-0597">Phosphoprotein</keyword>
<dbReference type="EMBL" id="BMNE01000012">
    <property type="protein sequence ID" value="GGN98887.1"/>
    <property type="molecule type" value="Genomic_DNA"/>
</dbReference>
<keyword evidence="6 13" id="KW-0418">Kinase</keyword>
<dbReference type="Gene3D" id="3.30.565.10">
    <property type="entry name" value="Histidine kinase-like ATPase, C-terminal domain"/>
    <property type="match status" value="1"/>
</dbReference>
<keyword evidence="14" id="KW-1185">Reference proteome</keyword>
<feature type="domain" description="Histidine kinase/HSP90-like ATPase" evidence="10">
    <location>
        <begin position="301"/>
        <end position="387"/>
    </location>
</feature>
<comment type="catalytic activity">
    <reaction evidence="1">
        <text>ATP + protein L-histidine = ADP + protein N-phospho-L-histidine.</text>
        <dbReference type="EC" id="2.7.13.3"/>
    </reaction>
</comment>
<dbReference type="Pfam" id="PF23539">
    <property type="entry name" value="DUF7134"/>
    <property type="match status" value="1"/>
</dbReference>
<evidence type="ECO:0000259" key="10">
    <source>
        <dbReference type="Pfam" id="PF02518"/>
    </source>
</evidence>
<evidence type="ECO:0000256" key="7">
    <source>
        <dbReference type="ARBA" id="ARBA00022840"/>
    </source>
</evidence>
<keyword evidence="9" id="KW-1133">Transmembrane helix</keyword>
<feature type="transmembrane region" description="Helical" evidence="9">
    <location>
        <begin position="84"/>
        <end position="102"/>
    </location>
</feature>
<dbReference type="EC" id="2.7.13.3" evidence="2"/>
<evidence type="ECO:0000256" key="6">
    <source>
        <dbReference type="ARBA" id="ARBA00022777"/>
    </source>
</evidence>
<evidence type="ECO:0000313" key="14">
    <source>
        <dbReference type="Proteomes" id="UP000658127"/>
    </source>
</evidence>
<keyword evidence="9" id="KW-0472">Membrane</keyword>
<dbReference type="RefSeq" id="WP_189034441.1">
    <property type="nucleotide sequence ID" value="NZ_BMNE01000012.1"/>
</dbReference>
<dbReference type="InterPro" id="IPR055558">
    <property type="entry name" value="DUF7134"/>
</dbReference>
<organism evidence="13 14">
    <name type="scientific">Nocardia rhizosphaerihabitans</name>
    <dbReference type="NCBI Taxonomy" id="1691570"/>
    <lineage>
        <taxon>Bacteria</taxon>
        <taxon>Bacillati</taxon>
        <taxon>Actinomycetota</taxon>
        <taxon>Actinomycetes</taxon>
        <taxon>Mycobacteriales</taxon>
        <taxon>Nocardiaceae</taxon>
        <taxon>Nocardia</taxon>
    </lineage>
</organism>
<evidence type="ECO:0000256" key="1">
    <source>
        <dbReference type="ARBA" id="ARBA00000085"/>
    </source>
</evidence>
<evidence type="ECO:0000256" key="8">
    <source>
        <dbReference type="ARBA" id="ARBA00023012"/>
    </source>
</evidence>
<feature type="transmembrane region" description="Helical" evidence="9">
    <location>
        <begin position="20"/>
        <end position="50"/>
    </location>
</feature>
<dbReference type="InterPro" id="IPR003594">
    <property type="entry name" value="HATPase_dom"/>
</dbReference>
<keyword evidence="9" id="KW-0812">Transmembrane</keyword>
<dbReference type="Pfam" id="PF02518">
    <property type="entry name" value="HATPase_c"/>
    <property type="match status" value="1"/>
</dbReference>
<sequence length="392" mass="41637">MVDERVAVWLRARTAHADAVIVIALITVCFLAGALVDAGADYFAFSVALLVPLTWRRRWPEWSAAVVAVVALVQWATVQATTGALPADIAVPLAVYTLAAYADRRASRAGLVVGLAGAALGGWSWPQLPMPVSAHVLVGVSLAGAVVAAWLGGAWQRARRGEFEALARQTALLEREQEQRTRLAVLSERNRIARDIHDILAHSLAVIVAQSDGGRYAALAEPRRAVEALAAIGDQGRTALAETRRAIGILREDDRDEPDPAPAPGISDLTRLADDLSDAGLPVDLTVDLAGQPLDTGVSLVVYRLVQEGLTNIVKHAGAGARAEVSVRVDDACLQVSVRDDGHSEGRSDRAGYGLVGMRERVAAYGGSMELSRRSDSAGHLLQARIPLAVHR</sequence>